<accession>A0A0C3Q701</accession>
<dbReference type="AlphaFoldDB" id="A0A0C3Q701"/>
<name>A0A0C3Q701_9AGAM</name>
<evidence type="ECO:0000313" key="3">
    <source>
        <dbReference type="Proteomes" id="UP000054248"/>
    </source>
</evidence>
<feature type="region of interest" description="Disordered" evidence="1">
    <location>
        <begin position="46"/>
        <end position="71"/>
    </location>
</feature>
<protein>
    <submittedName>
        <fullName evidence="2">Glycoside hydrolase family 16 protein</fullName>
    </submittedName>
</protein>
<proteinExistence type="predicted"/>
<keyword evidence="3" id="KW-1185">Reference proteome</keyword>
<organism evidence="2 3">
    <name type="scientific">Tulasnella calospora MUT 4182</name>
    <dbReference type="NCBI Taxonomy" id="1051891"/>
    <lineage>
        <taxon>Eukaryota</taxon>
        <taxon>Fungi</taxon>
        <taxon>Dikarya</taxon>
        <taxon>Basidiomycota</taxon>
        <taxon>Agaricomycotina</taxon>
        <taxon>Agaricomycetes</taxon>
        <taxon>Cantharellales</taxon>
        <taxon>Tulasnellaceae</taxon>
        <taxon>Tulasnella</taxon>
    </lineage>
</organism>
<evidence type="ECO:0000256" key="1">
    <source>
        <dbReference type="SAM" id="MobiDB-lite"/>
    </source>
</evidence>
<keyword evidence="2" id="KW-0378">Hydrolase</keyword>
<sequence>MSTFYTPLGMSPWATFTSSFPPHQPSMITSPATPPMASIHTYDTYHQPSSLENSHKHRHLQSGDSTPRAPENAKAAFDYTKLQELVKLRESKLADCSYLTRQKTRGSGLCSPPVPAPRVDSTTGEALGRGQIVTQRDCSISKALTSTEDCLGRVFQGEKSANFSSSYPLKGFTSSWGKLCATDTLGGNDGLSGFQFLQVSSDDDSSDESTTDSESEYLSSWAQFTWSFPISREQRRKGVRCSDYGFDEDGRLRGLNNSPVTIILSPPSGTAPKWRPTPNDPAYPPPCKSLLHPKWIAKY</sequence>
<dbReference type="HOGENOM" id="CLU_931237_0_0_1"/>
<evidence type="ECO:0000313" key="2">
    <source>
        <dbReference type="EMBL" id="KIO25265.1"/>
    </source>
</evidence>
<dbReference type="Proteomes" id="UP000054248">
    <property type="component" value="Unassembled WGS sequence"/>
</dbReference>
<feature type="region of interest" description="Disordered" evidence="1">
    <location>
        <begin position="265"/>
        <end position="286"/>
    </location>
</feature>
<dbReference type="GO" id="GO:0016787">
    <property type="term" value="F:hydrolase activity"/>
    <property type="evidence" value="ECO:0007669"/>
    <property type="project" value="UniProtKB-KW"/>
</dbReference>
<dbReference type="OrthoDB" id="3246669at2759"/>
<reference evidence="3" key="2">
    <citation type="submission" date="2015-01" db="EMBL/GenBank/DDBJ databases">
        <title>Evolutionary Origins and Diversification of the Mycorrhizal Mutualists.</title>
        <authorList>
            <consortium name="DOE Joint Genome Institute"/>
            <consortium name="Mycorrhizal Genomics Consortium"/>
            <person name="Kohler A."/>
            <person name="Kuo A."/>
            <person name="Nagy L.G."/>
            <person name="Floudas D."/>
            <person name="Copeland A."/>
            <person name="Barry K.W."/>
            <person name="Cichocki N."/>
            <person name="Veneault-Fourrey C."/>
            <person name="LaButti K."/>
            <person name="Lindquist E.A."/>
            <person name="Lipzen A."/>
            <person name="Lundell T."/>
            <person name="Morin E."/>
            <person name="Murat C."/>
            <person name="Riley R."/>
            <person name="Ohm R."/>
            <person name="Sun H."/>
            <person name="Tunlid A."/>
            <person name="Henrissat B."/>
            <person name="Grigoriev I.V."/>
            <person name="Hibbett D.S."/>
            <person name="Martin F."/>
        </authorList>
    </citation>
    <scope>NUCLEOTIDE SEQUENCE [LARGE SCALE GENOMIC DNA]</scope>
    <source>
        <strain evidence="3">MUT 4182</strain>
    </source>
</reference>
<gene>
    <name evidence="2" type="ORF">M407DRAFT_210780</name>
</gene>
<dbReference type="EMBL" id="KN823045">
    <property type="protein sequence ID" value="KIO25265.1"/>
    <property type="molecule type" value="Genomic_DNA"/>
</dbReference>
<reference evidence="2 3" key="1">
    <citation type="submission" date="2014-04" db="EMBL/GenBank/DDBJ databases">
        <authorList>
            <consortium name="DOE Joint Genome Institute"/>
            <person name="Kuo A."/>
            <person name="Girlanda M."/>
            <person name="Perotto S."/>
            <person name="Kohler A."/>
            <person name="Nagy L.G."/>
            <person name="Floudas D."/>
            <person name="Copeland A."/>
            <person name="Barry K.W."/>
            <person name="Cichocki N."/>
            <person name="Veneault-Fourrey C."/>
            <person name="LaButti K."/>
            <person name="Lindquist E.A."/>
            <person name="Lipzen A."/>
            <person name="Lundell T."/>
            <person name="Morin E."/>
            <person name="Murat C."/>
            <person name="Sun H."/>
            <person name="Tunlid A."/>
            <person name="Henrissat B."/>
            <person name="Grigoriev I.V."/>
            <person name="Hibbett D.S."/>
            <person name="Martin F."/>
            <person name="Nordberg H.P."/>
            <person name="Cantor M.N."/>
            <person name="Hua S.X."/>
        </authorList>
    </citation>
    <scope>NUCLEOTIDE SEQUENCE [LARGE SCALE GENOMIC DNA]</scope>
    <source>
        <strain evidence="2 3">MUT 4182</strain>
    </source>
</reference>